<feature type="domain" description="PROP1-like PPR" evidence="4">
    <location>
        <begin position="352"/>
        <end position="488"/>
    </location>
</feature>
<dbReference type="PANTHER" id="PTHR47447">
    <property type="entry name" value="OS03G0856100 PROTEIN"/>
    <property type="match status" value="1"/>
</dbReference>
<dbReference type="SUPFAM" id="SSF48452">
    <property type="entry name" value="TPR-like"/>
    <property type="match status" value="1"/>
</dbReference>
<dbReference type="NCBIfam" id="TIGR00756">
    <property type="entry name" value="PPR"/>
    <property type="match status" value="7"/>
</dbReference>
<evidence type="ECO:0000256" key="3">
    <source>
        <dbReference type="PROSITE-ProRule" id="PRU00708"/>
    </source>
</evidence>
<evidence type="ECO:0000256" key="1">
    <source>
        <dbReference type="ARBA" id="ARBA00007626"/>
    </source>
</evidence>
<evidence type="ECO:0000256" key="2">
    <source>
        <dbReference type="ARBA" id="ARBA00022737"/>
    </source>
</evidence>
<dbReference type="InParanoid" id="A0A1U7ZRN7"/>
<feature type="repeat" description="PPR" evidence="3">
    <location>
        <begin position="339"/>
        <end position="373"/>
    </location>
</feature>
<accession>A0A1U7ZRN7</accession>
<dbReference type="OMA" id="FIEAYCH"/>
<dbReference type="Pfam" id="PF17177">
    <property type="entry name" value="PPR_long"/>
    <property type="match status" value="1"/>
</dbReference>
<keyword evidence="2" id="KW-0677">Repeat</keyword>
<dbReference type="Proteomes" id="UP000189703">
    <property type="component" value="Unplaced"/>
</dbReference>
<dbReference type="OrthoDB" id="185373at2759"/>
<protein>
    <submittedName>
        <fullName evidence="6">Pentatricopeptide repeat-containing protein At3g22670, mitochondrial isoform X1</fullName>
    </submittedName>
</protein>
<dbReference type="RefSeq" id="XP_010256134.1">
    <property type="nucleotide sequence ID" value="XM_010257832.2"/>
</dbReference>
<dbReference type="PROSITE" id="PS51375">
    <property type="entry name" value="PPR"/>
    <property type="match status" value="6"/>
</dbReference>
<dbReference type="Pfam" id="PF13041">
    <property type="entry name" value="PPR_2"/>
    <property type="match status" value="1"/>
</dbReference>
<evidence type="ECO:0000313" key="6">
    <source>
        <dbReference type="RefSeq" id="XP_010256134.1"/>
    </source>
</evidence>
<dbReference type="eggNOG" id="KOG4197">
    <property type="taxonomic scope" value="Eukaryota"/>
</dbReference>
<dbReference type="PANTHER" id="PTHR47447:SF28">
    <property type="entry name" value="PENTACOTRIPEPTIDE-REPEAT REGION OF PRORP DOMAIN-CONTAINING PROTEIN"/>
    <property type="match status" value="1"/>
</dbReference>
<feature type="repeat" description="PPR" evidence="3">
    <location>
        <begin position="269"/>
        <end position="303"/>
    </location>
</feature>
<dbReference type="InterPro" id="IPR011990">
    <property type="entry name" value="TPR-like_helical_dom_sf"/>
</dbReference>
<feature type="repeat" description="PPR" evidence="3">
    <location>
        <begin position="409"/>
        <end position="443"/>
    </location>
</feature>
<gene>
    <name evidence="6" type="primary">LOC104596587</name>
</gene>
<comment type="similarity">
    <text evidence="1">Belongs to the PPR family. P subfamily.</text>
</comment>
<dbReference type="Gene3D" id="1.25.40.10">
    <property type="entry name" value="Tetratricopeptide repeat domain"/>
    <property type="match status" value="3"/>
</dbReference>
<feature type="repeat" description="PPR" evidence="3">
    <location>
        <begin position="304"/>
        <end position="338"/>
    </location>
</feature>
<feature type="repeat" description="PPR" evidence="3">
    <location>
        <begin position="374"/>
        <end position="408"/>
    </location>
</feature>
<evidence type="ECO:0000313" key="5">
    <source>
        <dbReference type="Proteomes" id="UP000189703"/>
    </source>
</evidence>
<evidence type="ECO:0000259" key="4">
    <source>
        <dbReference type="Pfam" id="PF17177"/>
    </source>
</evidence>
<sequence length="560" mass="64201">MHAKLRGCEVAMRFATRRTFSLCNGVIHPVNVVYHCIVKRFCGINESPELPDWVKFPQDGSSPLTDSEDDFVLPSIVNWVRNQKEPDSETRCLPNEVIDDSVDKISRILKNRFSSPVAVVQAIDGSDISVSKSLVDKLLKRFSNDWVSAFGLFKWANTQMGFKHSVDSYDLMVDILGKSKQFDVMWELVEEMVRLGGLISLVTMSKIMRRLAGASRWTDAMESFRNIERFGVSKDTSAMNMLLDTLCKERSVEHAQLALLEFKNEIPPDSHTFNILMHGWCKARQLDKAWLIMEEMEKCGFHPCVISYTSFIEAYCCEKDFRKVDAILDEMQAKGCPPNVVTYTIVMHALGKAKETREALEVYERMKRSGCVPDTSFYNSLIYILSKAGRLRDAREIYEEMSKGGVIPNVTTYNTMITAACEHSQEENALKLLQEMEECLCKPDLKTYAPLLKMCCKKKWIKILFYLLNDMFKKDVSLDAGTYTLLVHGLCRSGKLDLACVFFKEMVLKGMVPKYNTYKMLVEKLEMTNMEKGKERIEQLMIQAKNVEQSRHSSGMYRVY</sequence>
<dbReference type="AlphaFoldDB" id="A0A1U7ZRN7"/>
<name>A0A1U7ZRN7_NELNU</name>
<dbReference type="InterPro" id="IPR002885">
    <property type="entry name" value="PPR_rpt"/>
</dbReference>
<organism evidence="5 6">
    <name type="scientific">Nelumbo nucifera</name>
    <name type="common">Sacred lotus</name>
    <dbReference type="NCBI Taxonomy" id="4432"/>
    <lineage>
        <taxon>Eukaryota</taxon>
        <taxon>Viridiplantae</taxon>
        <taxon>Streptophyta</taxon>
        <taxon>Embryophyta</taxon>
        <taxon>Tracheophyta</taxon>
        <taxon>Spermatophyta</taxon>
        <taxon>Magnoliopsida</taxon>
        <taxon>Proteales</taxon>
        <taxon>Nelumbonaceae</taxon>
        <taxon>Nelumbo</taxon>
    </lineage>
</organism>
<keyword evidence="5" id="KW-1185">Reference proteome</keyword>
<reference evidence="6" key="1">
    <citation type="submission" date="2025-08" db="UniProtKB">
        <authorList>
            <consortium name="RefSeq"/>
        </authorList>
    </citation>
    <scope>IDENTIFICATION</scope>
</reference>
<dbReference type="GeneID" id="104596587"/>
<feature type="repeat" description="PPR" evidence="3">
    <location>
        <begin position="479"/>
        <end position="513"/>
    </location>
</feature>
<dbReference type="Pfam" id="PF01535">
    <property type="entry name" value="PPR"/>
    <property type="match status" value="2"/>
</dbReference>
<proteinExistence type="inferred from homology"/>
<dbReference type="KEGG" id="nnu:104596587"/>
<dbReference type="InterPro" id="IPR033443">
    <property type="entry name" value="PROP1-like_PPR_dom"/>
</dbReference>